<reference evidence="8 9" key="1">
    <citation type="submission" date="2022-10" db="EMBL/GenBank/DDBJ databases">
        <title>Host association and intracellularity evolved multiple times independently in the Rickettsiales.</title>
        <authorList>
            <person name="Castelli M."/>
            <person name="Nardi T."/>
            <person name="Gammuto L."/>
            <person name="Bellinzona G."/>
            <person name="Sabaneyeva E."/>
            <person name="Potekhin A."/>
            <person name="Serra V."/>
            <person name="Petroni G."/>
            <person name="Sassera D."/>
        </authorList>
    </citation>
    <scope>NUCLEOTIDE SEQUENCE [LARGE SCALE GENOMIC DNA]</scope>
    <source>
        <strain evidence="8 9">Kr 154-4</strain>
    </source>
</reference>
<accession>A0ABZ0UR58</accession>
<dbReference type="InterPro" id="IPR023036">
    <property type="entry name" value="Ribosomal_uS14_bac/plastid"/>
</dbReference>
<dbReference type="EMBL" id="CP112932">
    <property type="protein sequence ID" value="WPY00528.1"/>
    <property type="molecule type" value="Genomic_DNA"/>
</dbReference>
<comment type="subunit">
    <text evidence="6 7">Part of the 30S ribosomal subunit. Contacts proteins S3 and S10.</text>
</comment>
<keyword evidence="7" id="KW-0694">RNA-binding</keyword>
<dbReference type="PROSITE" id="PS00527">
    <property type="entry name" value="RIBOSOMAL_S14"/>
    <property type="match status" value="1"/>
</dbReference>
<evidence type="ECO:0000256" key="7">
    <source>
        <dbReference type="HAMAP-Rule" id="MF_00537"/>
    </source>
</evidence>
<proteinExistence type="inferred from homology"/>
<name>A0ABZ0UR58_9RICK</name>
<dbReference type="Pfam" id="PF00253">
    <property type="entry name" value="Ribosomal_S14"/>
    <property type="match status" value="1"/>
</dbReference>
<keyword evidence="7" id="KW-0699">rRNA-binding</keyword>
<dbReference type="InterPro" id="IPR018271">
    <property type="entry name" value="Ribosomal_uS14_CS"/>
</dbReference>
<dbReference type="SUPFAM" id="SSF57716">
    <property type="entry name" value="Glucocorticoid receptor-like (DNA-binding domain)"/>
    <property type="match status" value="1"/>
</dbReference>
<dbReference type="RefSeq" id="WP_323738586.1">
    <property type="nucleotide sequence ID" value="NZ_CP112932.1"/>
</dbReference>
<dbReference type="NCBIfam" id="NF006477">
    <property type="entry name" value="PRK08881.1"/>
    <property type="match status" value="1"/>
</dbReference>
<evidence type="ECO:0000313" key="8">
    <source>
        <dbReference type="EMBL" id="WPY00528.1"/>
    </source>
</evidence>
<comment type="similarity">
    <text evidence="2 7">Belongs to the universal ribosomal protein uS14 family.</text>
</comment>
<evidence type="ECO:0000313" key="9">
    <source>
        <dbReference type="Proteomes" id="UP001326613"/>
    </source>
</evidence>
<evidence type="ECO:0000256" key="1">
    <source>
        <dbReference type="ARBA" id="ARBA00003686"/>
    </source>
</evidence>
<keyword evidence="3 7" id="KW-0689">Ribosomal protein</keyword>
<dbReference type="GO" id="GO:0005840">
    <property type="term" value="C:ribosome"/>
    <property type="evidence" value="ECO:0007669"/>
    <property type="project" value="UniProtKB-KW"/>
</dbReference>
<evidence type="ECO:0000256" key="6">
    <source>
        <dbReference type="ARBA" id="ARBA00047110"/>
    </source>
</evidence>
<keyword evidence="9" id="KW-1185">Reference proteome</keyword>
<gene>
    <name evidence="7" type="primary">rpsN</name>
    <name evidence="8" type="ORF">Trichorick_00406</name>
</gene>
<dbReference type="InterPro" id="IPR001209">
    <property type="entry name" value="Ribosomal_uS14"/>
</dbReference>
<dbReference type="PANTHER" id="PTHR19836:SF19">
    <property type="entry name" value="SMALL RIBOSOMAL SUBUNIT PROTEIN US14M"/>
    <property type="match status" value="1"/>
</dbReference>
<evidence type="ECO:0000256" key="3">
    <source>
        <dbReference type="ARBA" id="ARBA00022980"/>
    </source>
</evidence>
<organism evidence="8 9">
    <name type="scientific">Candidatus Trichorickettsia mobilis</name>
    <dbReference type="NCBI Taxonomy" id="1346319"/>
    <lineage>
        <taxon>Bacteria</taxon>
        <taxon>Pseudomonadati</taxon>
        <taxon>Pseudomonadota</taxon>
        <taxon>Alphaproteobacteria</taxon>
        <taxon>Rickettsiales</taxon>
        <taxon>Rickettsiaceae</taxon>
        <taxon>Rickettsieae</taxon>
        <taxon>Candidatus Trichorickettsia</taxon>
    </lineage>
</organism>
<evidence type="ECO:0000256" key="2">
    <source>
        <dbReference type="ARBA" id="ARBA00009083"/>
    </source>
</evidence>
<dbReference type="PANTHER" id="PTHR19836">
    <property type="entry name" value="30S RIBOSOMAL PROTEIN S14"/>
    <property type="match status" value="1"/>
</dbReference>
<evidence type="ECO:0000256" key="5">
    <source>
        <dbReference type="ARBA" id="ARBA00035167"/>
    </source>
</evidence>
<sequence>MAKVSSINNNNKRKELARKFFLKRAKLKDEIYDKNISLGDRFDLVMKLAKLPRNSATTRVRNRCKLTGRPRGVSRKFFLSRNMIRDLGGKGLLPGVVKASW</sequence>
<dbReference type="Proteomes" id="UP001326613">
    <property type="component" value="Chromosome"/>
</dbReference>
<protein>
    <recommendedName>
        <fullName evidence="5 7">Small ribosomal subunit protein uS14</fullName>
    </recommendedName>
</protein>
<evidence type="ECO:0000256" key="4">
    <source>
        <dbReference type="ARBA" id="ARBA00023274"/>
    </source>
</evidence>
<keyword evidence="4 7" id="KW-0687">Ribonucleoprotein</keyword>
<dbReference type="Gene3D" id="1.10.287.1480">
    <property type="match status" value="1"/>
</dbReference>
<comment type="function">
    <text evidence="1 7">Binds 16S rRNA, required for the assembly of 30S particles and may also be responsible for determining the conformation of the 16S rRNA at the A site.</text>
</comment>
<dbReference type="HAMAP" id="MF_00537">
    <property type="entry name" value="Ribosomal_uS14_1"/>
    <property type="match status" value="1"/>
</dbReference>